<comment type="caution">
    <text evidence="1">The sequence shown here is derived from an EMBL/GenBank/DDBJ whole genome shotgun (WGS) entry which is preliminary data.</text>
</comment>
<accession>A0ABS8U7Z2</accession>
<reference evidence="1 2" key="1">
    <citation type="submission" date="2021-12" db="EMBL/GenBank/DDBJ databases">
        <title>Mucilaginibacter roseus genome.</title>
        <authorList>
            <person name="Ferreira J.R."/>
            <person name="Newman J.D."/>
        </authorList>
    </citation>
    <scope>NUCLEOTIDE SEQUENCE [LARGE SCALE GENOMIC DNA]</scope>
    <source>
        <strain evidence="1 2">LMG 28454</strain>
    </source>
</reference>
<sequence length="170" mass="19519">MASLINIFVPIAILLKDAELLIKSNRLYVYAKPVGANQKVPVLLDTADEKLFKAQNRVNVFITAEPFDKKQHQSFYNDNFFTYAIEVKGGRSTNEELEMLSLRVIAKEPDKRIKAFINKLQKSLKQNDAYGMGIGPGNYHSKIFYHRQEVKGKTLWNDFERKITPVVIPD</sequence>
<dbReference type="RefSeq" id="WP_232178849.1">
    <property type="nucleotide sequence ID" value="NZ_JAJPWV010000006.1"/>
</dbReference>
<dbReference type="EMBL" id="JAJPWV010000006">
    <property type="protein sequence ID" value="MCD8742290.1"/>
    <property type="molecule type" value="Genomic_DNA"/>
</dbReference>
<gene>
    <name evidence="1" type="ORF">LT679_16900</name>
</gene>
<protein>
    <submittedName>
        <fullName evidence="1">Uncharacterized protein</fullName>
    </submittedName>
</protein>
<dbReference type="Proteomes" id="UP001199919">
    <property type="component" value="Unassembled WGS sequence"/>
</dbReference>
<keyword evidence="2" id="KW-1185">Reference proteome</keyword>
<evidence type="ECO:0000313" key="2">
    <source>
        <dbReference type="Proteomes" id="UP001199919"/>
    </source>
</evidence>
<proteinExistence type="predicted"/>
<evidence type="ECO:0000313" key="1">
    <source>
        <dbReference type="EMBL" id="MCD8742290.1"/>
    </source>
</evidence>
<name>A0ABS8U7Z2_9SPHI</name>
<organism evidence="1 2">
    <name type="scientific">Mucilaginibacter roseus</name>
    <dbReference type="NCBI Taxonomy" id="1528868"/>
    <lineage>
        <taxon>Bacteria</taxon>
        <taxon>Pseudomonadati</taxon>
        <taxon>Bacteroidota</taxon>
        <taxon>Sphingobacteriia</taxon>
        <taxon>Sphingobacteriales</taxon>
        <taxon>Sphingobacteriaceae</taxon>
        <taxon>Mucilaginibacter</taxon>
    </lineage>
</organism>